<evidence type="ECO:0000313" key="2">
    <source>
        <dbReference type="EMBL" id="MBE9029041.1"/>
    </source>
</evidence>
<reference evidence="2" key="1">
    <citation type="submission" date="2020-10" db="EMBL/GenBank/DDBJ databases">
        <authorList>
            <person name="Castelo-Branco R."/>
            <person name="Eusebio N."/>
            <person name="Adriana R."/>
            <person name="Vieira A."/>
            <person name="Brugerolle De Fraissinette N."/>
            <person name="Rezende De Castro R."/>
            <person name="Schneider M.P."/>
            <person name="Vasconcelos V."/>
            <person name="Leao P.N."/>
        </authorList>
    </citation>
    <scope>NUCLEOTIDE SEQUENCE</scope>
    <source>
        <strain evidence="2">LEGE 11480</strain>
    </source>
</reference>
<feature type="chain" id="PRO_5037457164" evidence="1">
    <location>
        <begin position="26"/>
        <end position="53"/>
    </location>
</feature>
<keyword evidence="1" id="KW-0732">Signal</keyword>
<proteinExistence type="predicted"/>
<comment type="caution">
    <text evidence="2">The sequence shown here is derived from an EMBL/GenBank/DDBJ whole genome shotgun (WGS) entry which is preliminary data.</text>
</comment>
<organism evidence="2 3">
    <name type="scientific">Romeriopsis navalis LEGE 11480</name>
    <dbReference type="NCBI Taxonomy" id="2777977"/>
    <lineage>
        <taxon>Bacteria</taxon>
        <taxon>Bacillati</taxon>
        <taxon>Cyanobacteriota</taxon>
        <taxon>Cyanophyceae</taxon>
        <taxon>Leptolyngbyales</taxon>
        <taxon>Leptolyngbyaceae</taxon>
        <taxon>Romeriopsis</taxon>
        <taxon>Romeriopsis navalis</taxon>
    </lineage>
</organism>
<sequence length="53" mass="5705">MKFNLLPLMATIPVVILSLAGTADAQSRWNTGVRQLAQNTTPVSSLTDALIQH</sequence>
<name>A0A928Z177_9CYAN</name>
<feature type="signal peptide" evidence="1">
    <location>
        <begin position="1"/>
        <end position="25"/>
    </location>
</feature>
<dbReference type="AlphaFoldDB" id="A0A928Z177"/>
<evidence type="ECO:0000313" key="3">
    <source>
        <dbReference type="Proteomes" id="UP000625316"/>
    </source>
</evidence>
<gene>
    <name evidence="2" type="ORF">IQ266_04605</name>
</gene>
<dbReference type="Proteomes" id="UP000625316">
    <property type="component" value="Unassembled WGS sequence"/>
</dbReference>
<evidence type="ECO:0000256" key="1">
    <source>
        <dbReference type="SAM" id="SignalP"/>
    </source>
</evidence>
<dbReference type="EMBL" id="JADEXQ010000010">
    <property type="protein sequence ID" value="MBE9029041.1"/>
    <property type="molecule type" value="Genomic_DNA"/>
</dbReference>
<accession>A0A928Z177</accession>
<dbReference type="RefSeq" id="WP_264323862.1">
    <property type="nucleotide sequence ID" value="NZ_JADEXQ010000010.1"/>
</dbReference>
<keyword evidence="3" id="KW-1185">Reference proteome</keyword>
<protein>
    <submittedName>
        <fullName evidence="2">Uncharacterized protein</fullName>
    </submittedName>
</protein>